<feature type="transmembrane region" description="Helical" evidence="1">
    <location>
        <begin position="20"/>
        <end position="39"/>
    </location>
</feature>
<keyword evidence="3" id="KW-1185">Reference proteome</keyword>
<evidence type="ECO:0000313" key="2">
    <source>
        <dbReference type="EMBL" id="MQL90552.1"/>
    </source>
</evidence>
<protein>
    <submittedName>
        <fullName evidence="2">Uncharacterized protein</fullName>
    </submittedName>
</protein>
<keyword evidence="1" id="KW-0812">Transmembrane</keyword>
<dbReference type="EMBL" id="NMUH01001252">
    <property type="protein sequence ID" value="MQL90552.1"/>
    <property type="molecule type" value="Genomic_DNA"/>
</dbReference>
<evidence type="ECO:0000256" key="1">
    <source>
        <dbReference type="SAM" id="Phobius"/>
    </source>
</evidence>
<feature type="transmembrane region" description="Helical" evidence="1">
    <location>
        <begin position="168"/>
        <end position="194"/>
    </location>
</feature>
<comment type="caution">
    <text evidence="2">The sequence shown here is derived from an EMBL/GenBank/DDBJ whole genome shotgun (WGS) entry which is preliminary data.</text>
</comment>
<evidence type="ECO:0000313" key="3">
    <source>
        <dbReference type="Proteomes" id="UP000652761"/>
    </source>
</evidence>
<organism evidence="2 3">
    <name type="scientific">Colocasia esculenta</name>
    <name type="common">Wild taro</name>
    <name type="synonym">Arum esculentum</name>
    <dbReference type="NCBI Taxonomy" id="4460"/>
    <lineage>
        <taxon>Eukaryota</taxon>
        <taxon>Viridiplantae</taxon>
        <taxon>Streptophyta</taxon>
        <taxon>Embryophyta</taxon>
        <taxon>Tracheophyta</taxon>
        <taxon>Spermatophyta</taxon>
        <taxon>Magnoliopsida</taxon>
        <taxon>Liliopsida</taxon>
        <taxon>Araceae</taxon>
        <taxon>Aroideae</taxon>
        <taxon>Colocasieae</taxon>
        <taxon>Colocasia</taxon>
    </lineage>
</organism>
<proteinExistence type="predicted"/>
<keyword evidence="1" id="KW-1133">Transmembrane helix</keyword>
<name>A0A843UWK8_COLES</name>
<dbReference type="AlphaFoldDB" id="A0A843UWK8"/>
<gene>
    <name evidence="2" type="ORF">Taro_023145</name>
</gene>
<feature type="transmembrane region" description="Helical" evidence="1">
    <location>
        <begin position="101"/>
        <end position="122"/>
    </location>
</feature>
<dbReference type="Proteomes" id="UP000652761">
    <property type="component" value="Unassembled WGS sequence"/>
</dbReference>
<sequence length="340" mass="35711">MSEVQGSSTCGPSTLRMFEVAVVVVFGSVGGGTTFGGPWRGSGRSGSYSGIRAQGSNKICNGLITMAVPKKGTSTLLARPCRVVVRWLASQQGPCVSCRRVLLLLLVARAASMVAVFARAAARFVLGLCVRVGVSRRLREPACGVAFTGARLLHVDLVEGSCLVGCPLIVRGCLALCVCAPLCAVLCSVGILARAKQMLVCRVAPLVERCDTCLWLLLALCWLFVNSGEVFLEFFSVGSGGGELVVVALPSRLRCIAWLPCVLVRFPRTVGCCPGEVRSQDCSGLVSTGCCATSGLRCVLRCCFRIVFDSAGSAGVVLGPTLASHMGHHHQISKIFGVTK</sequence>
<feature type="transmembrane region" description="Helical" evidence="1">
    <location>
        <begin position="206"/>
        <end position="225"/>
    </location>
</feature>
<reference evidence="2" key="1">
    <citation type="submission" date="2017-07" db="EMBL/GenBank/DDBJ databases">
        <title>Taro Niue Genome Assembly and Annotation.</title>
        <authorList>
            <person name="Atibalentja N."/>
            <person name="Keating K."/>
            <person name="Fields C.J."/>
        </authorList>
    </citation>
    <scope>NUCLEOTIDE SEQUENCE</scope>
    <source>
        <strain evidence="2">Niue_2</strain>
        <tissue evidence="2">Leaf</tissue>
    </source>
</reference>
<keyword evidence="1" id="KW-0472">Membrane</keyword>
<accession>A0A843UWK8</accession>